<keyword evidence="2" id="KW-1185">Reference proteome</keyword>
<dbReference type="EMBL" id="CM042883">
    <property type="protein sequence ID" value="KAI4378601.1"/>
    <property type="molecule type" value="Genomic_DNA"/>
</dbReference>
<comment type="caution">
    <text evidence="1">The sequence shown here is derived from an EMBL/GenBank/DDBJ whole genome shotgun (WGS) entry which is preliminary data.</text>
</comment>
<accession>A0ACB9RHG0</accession>
<evidence type="ECO:0000313" key="1">
    <source>
        <dbReference type="EMBL" id="KAI4378601.1"/>
    </source>
</evidence>
<dbReference type="Proteomes" id="UP001057402">
    <property type="component" value="Chromosome 4"/>
</dbReference>
<sequence>MKSLSARNNEFGGSRKRFRTRPSRYDDVFLPGIGQVWGEDFLVWWVGAEGETFCVVNGGFRLSPSDERTDEPAVPVRSDPTALDIPRMAARVDIERFLSGCEFDSSSIQFSFRTGRLPICSQNGDREIPISDPCHEYLFKKRTGASAGIIGSLREFSI</sequence>
<evidence type="ECO:0000313" key="2">
    <source>
        <dbReference type="Proteomes" id="UP001057402"/>
    </source>
</evidence>
<proteinExistence type="predicted"/>
<name>A0ACB9RHG0_9MYRT</name>
<protein>
    <submittedName>
        <fullName evidence="1">Uncharacterized protein</fullName>
    </submittedName>
</protein>
<organism evidence="1 2">
    <name type="scientific">Melastoma candidum</name>
    <dbReference type="NCBI Taxonomy" id="119954"/>
    <lineage>
        <taxon>Eukaryota</taxon>
        <taxon>Viridiplantae</taxon>
        <taxon>Streptophyta</taxon>
        <taxon>Embryophyta</taxon>
        <taxon>Tracheophyta</taxon>
        <taxon>Spermatophyta</taxon>
        <taxon>Magnoliopsida</taxon>
        <taxon>eudicotyledons</taxon>
        <taxon>Gunneridae</taxon>
        <taxon>Pentapetalae</taxon>
        <taxon>rosids</taxon>
        <taxon>malvids</taxon>
        <taxon>Myrtales</taxon>
        <taxon>Melastomataceae</taxon>
        <taxon>Melastomatoideae</taxon>
        <taxon>Melastomateae</taxon>
        <taxon>Melastoma</taxon>
    </lineage>
</organism>
<gene>
    <name evidence="1" type="ORF">MLD38_016059</name>
</gene>
<reference evidence="2" key="1">
    <citation type="journal article" date="2023" name="Front. Plant Sci.">
        <title>Chromosomal-level genome assembly of Melastoma candidum provides insights into trichome evolution.</title>
        <authorList>
            <person name="Zhong Y."/>
            <person name="Wu W."/>
            <person name="Sun C."/>
            <person name="Zou P."/>
            <person name="Liu Y."/>
            <person name="Dai S."/>
            <person name="Zhou R."/>
        </authorList>
    </citation>
    <scope>NUCLEOTIDE SEQUENCE [LARGE SCALE GENOMIC DNA]</scope>
</reference>